<comment type="caution">
    <text evidence="2">The sequence shown here is derived from an EMBL/GenBank/DDBJ whole genome shotgun (WGS) entry which is preliminary data.</text>
</comment>
<evidence type="ECO:0000256" key="1">
    <source>
        <dbReference type="SAM" id="MobiDB-lite"/>
    </source>
</evidence>
<protein>
    <submittedName>
        <fullName evidence="2">Uncharacterized protein</fullName>
    </submittedName>
</protein>
<dbReference type="Proteomes" id="UP000291097">
    <property type="component" value="Unassembled WGS sequence"/>
</dbReference>
<gene>
    <name evidence="2" type="ORF">BDK88_4059</name>
</gene>
<evidence type="ECO:0000313" key="2">
    <source>
        <dbReference type="EMBL" id="RZV06103.1"/>
    </source>
</evidence>
<feature type="region of interest" description="Disordered" evidence="1">
    <location>
        <begin position="1"/>
        <end position="26"/>
    </location>
</feature>
<sequence>MGRIEKSSITTETMEVRGGDTETTETKGVNYLSPLARALRLLASVKAVPESGEFSLAKNSVFELQWGLRCPLGELPRPTLSLRSLLEGGGLAPSPPQLK</sequence>
<dbReference type="EMBL" id="SHMP01000009">
    <property type="protein sequence ID" value="RZV06103.1"/>
    <property type="molecule type" value="Genomic_DNA"/>
</dbReference>
<evidence type="ECO:0000313" key="3">
    <source>
        <dbReference type="Proteomes" id="UP000291097"/>
    </source>
</evidence>
<dbReference type="AlphaFoldDB" id="A0A482Y3M0"/>
<organism evidence="2 3">
    <name type="scientific">Natrinema hispanicum</name>
    <dbReference type="NCBI Taxonomy" id="392421"/>
    <lineage>
        <taxon>Archaea</taxon>
        <taxon>Methanobacteriati</taxon>
        <taxon>Methanobacteriota</taxon>
        <taxon>Stenosarchaea group</taxon>
        <taxon>Halobacteria</taxon>
        <taxon>Halobacteriales</taxon>
        <taxon>Natrialbaceae</taxon>
        <taxon>Natrinema</taxon>
    </lineage>
</organism>
<reference evidence="2 3" key="1">
    <citation type="submission" date="2019-02" db="EMBL/GenBank/DDBJ databases">
        <title>Genomic Encyclopedia of Archaeal and Bacterial Type Strains, Phase II (KMG-II): from individual species to whole genera.</title>
        <authorList>
            <person name="Goeker M."/>
        </authorList>
    </citation>
    <scope>NUCLEOTIDE SEQUENCE [LARGE SCALE GENOMIC DNA]</scope>
    <source>
        <strain evidence="2 3">DSM 18328</strain>
    </source>
</reference>
<accession>A0A482Y3M0</accession>
<name>A0A482Y3M0_9EURY</name>
<proteinExistence type="predicted"/>